<dbReference type="AlphaFoldDB" id="A0A1A8XNH6"/>
<evidence type="ECO:0000313" key="1">
    <source>
        <dbReference type="EMBL" id="SBT05503.1"/>
    </source>
</evidence>
<dbReference type="Proteomes" id="UP000199600">
    <property type="component" value="Unassembled WGS sequence"/>
</dbReference>
<dbReference type="EMBL" id="FLQY01000064">
    <property type="protein sequence ID" value="SBT05503.1"/>
    <property type="molecule type" value="Genomic_DNA"/>
</dbReference>
<keyword evidence="2" id="KW-1185">Reference proteome</keyword>
<name>A0A1A8XNH6_9RHOO</name>
<sequence length="73" mass="7947">MAGRAHALPGECPFCTRPAQLIVKSLATGFGKYGNPWDRLQDSSGVPSKHLLPVDDTTCDCVTYFLVNTPFSF</sequence>
<evidence type="ECO:0000313" key="2">
    <source>
        <dbReference type="Proteomes" id="UP000199600"/>
    </source>
</evidence>
<protein>
    <submittedName>
        <fullName evidence="1">Uncharacterized protein</fullName>
    </submittedName>
</protein>
<reference evidence="1 2" key="1">
    <citation type="submission" date="2016-06" db="EMBL/GenBank/DDBJ databases">
        <authorList>
            <person name="Kjaerup R.B."/>
            <person name="Dalgaard T.S."/>
            <person name="Juul-Madsen H.R."/>
        </authorList>
    </citation>
    <scope>NUCLEOTIDE SEQUENCE [LARGE SCALE GENOMIC DNA]</scope>
    <source>
        <strain evidence="1">2</strain>
    </source>
</reference>
<proteinExistence type="predicted"/>
<gene>
    <name evidence="1" type="ORF">PROAA_1560008</name>
</gene>
<accession>A0A1A8XNH6</accession>
<organism evidence="1 2">
    <name type="scientific">Candidatus Propionivibrio aalborgensis</name>
    <dbReference type="NCBI Taxonomy" id="1860101"/>
    <lineage>
        <taxon>Bacteria</taxon>
        <taxon>Pseudomonadati</taxon>
        <taxon>Pseudomonadota</taxon>
        <taxon>Betaproteobacteria</taxon>
        <taxon>Rhodocyclales</taxon>
        <taxon>Rhodocyclaceae</taxon>
        <taxon>Propionivibrio</taxon>
    </lineage>
</organism>